<accession>M2RZ92</accession>
<sequence>MIFDCSRPGQQFSASFAFFSCYASAQNIGMPSGVLSYILEKITHFGFWVRSKEHRIPRQSTPYIAVHIAPRNILQPILAVAPFFTLTLYLFHFIGEHKQLSAPLIRLTTAPKTASKDHTHMKSLKLSLLH</sequence>
<keyword evidence="3" id="KW-1185">Reference proteome</keyword>
<protein>
    <submittedName>
        <fullName evidence="2">Uncharacterized protein</fullName>
    </submittedName>
</protein>
<dbReference type="PROSITE" id="PS51257">
    <property type="entry name" value="PROKAR_LIPOPROTEIN"/>
    <property type="match status" value="1"/>
</dbReference>
<organism evidence="2 3">
    <name type="scientific">Cochliobolus sativus (strain ND90Pr / ATCC 201652)</name>
    <name type="common">Common root rot and spot blotch fungus</name>
    <name type="synonym">Bipolaris sorokiniana</name>
    <dbReference type="NCBI Taxonomy" id="665912"/>
    <lineage>
        <taxon>Eukaryota</taxon>
        <taxon>Fungi</taxon>
        <taxon>Dikarya</taxon>
        <taxon>Ascomycota</taxon>
        <taxon>Pezizomycotina</taxon>
        <taxon>Dothideomycetes</taxon>
        <taxon>Pleosporomycetidae</taxon>
        <taxon>Pleosporales</taxon>
        <taxon>Pleosporineae</taxon>
        <taxon>Pleosporaceae</taxon>
        <taxon>Bipolaris</taxon>
    </lineage>
</organism>
<keyword evidence="1" id="KW-0472">Membrane</keyword>
<dbReference type="AlphaFoldDB" id="M2RZ92"/>
<dbReference type="HOGENOM" id="CLU_1937985_0_0_1"/>
<dbReference type="RefSeq" id="XP_007703737.1">
    <property type="nucleotide sequence ID" value="XM_007705547.1"/>
</dbReference>
<name>M2RZ92_COCSN</name>
<evidence type="ECO:0000313" key="3">
    <source>
        <dbReference type="Proteomes" id="UP000016934"/>
    </source>
</evidence>
<reference evidence="2 3" key="1">
    <citation type="journal article" date="2012" name="PLoS Pathog.">
        <title>Diverse lifestyles and strategies of plant pathogenesis encoded in the genomes of eighteen Dothideomycetes fungi.</title>
        <authorList>
            <person name="Ohm R.A."/>
            <person name="Feau N."/>
            <person name="Henrissat B."/>
            <person name="Schoch C.L."/>
            <person name="Horwitz B.A."/>
            <person name="Barry K.W."/>
            <person name="Condon B.J."/>
            <person name="Copeland A.C."/>
            <person name="Dhillon B."/>
            <person name="Glaser F."/>
            <person name="Hesse C.N."/>
            <person name="Kosti I."/>
            <person name="LaButti K."/>
            <person name="Lindquist E.A."/>
            <person name="Lucas S."/>
            <person name="Salamov A.A."/>
            <person name="Bradshaw R.E."/>
            <person name="Ciuffetti L."/>
            <person name="Hamelin R.C."/>
            <person name="Kema G.H.J."/>
            <person name="Lawrence C."/>
            <person name="Scott J.A."/>
            <person name="Spatafora J.W."/>
            <person name="Turgeon B.G."/>
            <person name="de Wit P.J.G.M."/>
            <person name="Zhong S."/>
            <person name="Goodwin S.B."/>
            <person name="Grigoriev I.V."/>
        </authorList>
    </citation>
    <scope>NUCLEOTIDE SEQUENCE [LARGE SCALE GENOMIC DNA]</scope>
    <source>
        <strain evidence="3">ND90Pr / ATCC 201652</strain>
    </source>
</reference>
<keyword evidence="1" id="KW-1133">Transmembrane helix</keyword>
<dbReference type="GeneID" id="19135027"/>
<evidence type="ECO:0000256" key="1">
    <source>
        <dbReference type="SAM" id="Phobius"/>
    </source>
</evidence>
<reference evidence="3" key="2">
    <citation type="journal article" date="2013" name="PLoS Genet.">
        <title>Comparative genome structure, secondary metabolite, and effector coding capacity across Cochliobolus pathogens.</title>
        <authorList>
            <person name="Condon B.J."/>
            <person name="Leng Y."/>
            <person name="Wu D."/>
            <person name="Bushley K.E."/>
            <person name="Ohm R.A."/>
            <person name="Otillar R."/>
            <person name="Martin J."/>
            <person name="Schackwitz W."/>
            <person name="Grimwood J."/>
            <person name="MohdZainudin N."/>
            <person name="Xue C."/>
            <person name="Wang R."/>
            <person name="Manning V.A."/>
            <person name="Dhillon B."/>
            <person name="Tu Z.J."/>
            <person name="Steffenson B.J."/>
            <person name="Salamov A."/>
            <person name="Sun H."/>
            <person name="Lowry S."/>
            <person name="LaButti K."/>
            <person name="Han J."/>
            <person name="Copeland A."/>
            <person name="Lindquist E."/>
            <person name="Barry K."/>
            <person name="Schmutz J."/>
            <person name="Baker S.E."/>
            <person name="Ciuffetti L.M."/>
            <person name="Grigoriev I.V."/>
            <person name="Zhong S."/>
            <person name="Turgeon B.G."/>
        </authorList>
    </citation>
    <scope>NUCLEOTIDE SEQUENCE [LARGE SCALE GENOMIC DNA]</scope>
    <source>
        <strain evidence="3">ND90Pr / ATCC 201652</strain>
    </source>
</reference>
<feature type="transmembrane region" description="Helical" evidence="1">
    <location>
        <begin position="73"/>
        <end position="91"/>
    </location>
</feature>
<evidence type="ECO:0000313" key="2">
    <source>
        <dbReference type="EMBL" id="EMD60363.1"/>
    </source>
</evidence>
<proteinExistence type="predicted"/>
<gene>
    <name evidence="2" type="ORF">COCSADRAFT_242033</name>
</gene>
<dbReference type="Proteomes" id="UP000016934">
    <property type="component" value="Unassembled WGS sequence"/>
</dbReference>
<dbReference type="KEGG" id="bsc:COCSADRAFT_242033"/>
<dbReference type="EMBL" id="KB445650">
    <property type="protein sequence ID" value="EMD60363.1"/>
    <property type="molecule type" value="Genomic_DNA"/>
</dbReference>
<keyword evidence="1" id="KW-0812">Transmembrane</keyword>